<dbReference type="SMART" id="SM00228">
    <property type="entry name" value="PDZ"/>
    <property type="match status" value="1"/>
</dbReference>
<feature type="domain" description="PDZ" evidence="1">
    <location>
        <begin position="323"/>
        <end position="407"/>
    </location>
</feature>
<dbReference type="Pfam" id="PF17820">
    <property type="entry name" value="PDZ_6"/>
    <property type="match status" value="1"/>
</dbReference>
<comment type="caution">
    <text evidence="2">The sequence shown here is derived from an EMBL/GenBank/DDBJ whole genome shotgun (WGS) entry which is preliminary data.</text>
</comment>
<dbReference type="Gene3D" id="2.30.42.10">
    <property type="match status" value="1"/>
</dbReference>
<keyword evidence="3" id="KW-1185">Reference proteome</keyword>
<dbReference type="SUPFAM" id="SSF50630">
    <property type="entry name" value="Acid proteases"/>
    <property type="match status" value="2"/>
</dbReference>
<dbReference type="Pfam" id="PF13650">
    <property type="entry name" value="Asp_protease_2"/>
    <property type="match status" value="2"/>
</dbReference>
<dbReference type="InterPro" id="IPR041489">
    <property type="entry name" value="PDZ_6"/>
</dbReference>
<dbReference type="CDD" id="cd05483">
    <property type="entry name" value="retropepsin_like_bacteria"/>
    <property type="match status" value="1"/>
</dbReference>
<name>A0A0E9MXI2_9BACT</name>
<evidence type="ECO:0000313" key="2">
    <source>
        <dbReference type="EMBL" id="GAO42213.1"/>
    </source>
</evidence>
<dbReference type="InterPro" id="IPR036034">
    <property type="entry name" value="PDZ_sf"/>
</dbReference>
<dbReference type="EMBL" id="BBWV01000001">
    <property type="protein sequence ID" value="GAO42213.1"/>
    <property type="molecule type" value="Genomic_DNA"/>
</dbReference>
<reference evidence="2 3" key="1">
    <citation type="submission" date="2015-04" db="EMBL/GenBank/DDBJ databases">
        <title>Whole genome shotgun sequence of Flavihumibacter petaseus NBRC 106054.</title>
        <authorList>
            <person name="Miyazawa S."/>
            <person name="Hosoyama A."/>
            <person name="Hashimoto M."/>
            <person name="Noguchi M."/>
            <person name="Tsuchikane K."/>
            <person name="Ohji S."/>
            <person name="Yamazoe A."/>
            <person name="Ichikawa N."/>
            <person name="Kimura A."/>
            <person name="Fujita N."/>
        </authorList>
    </citation>
    <scope>NUCLEOTIDE SEQUENCE [LARGE SCALE GENOMIC DNA]</scope>
    <source>
        <strain evidence="2 3">NBRC 106054</strain>
    </source>
</reference>
<dbReference type="Gene3D" id="2.40.70.10">
    <property type="entry name" value="Acid Proteases"/>
    <property type="match status" value="2"/>
</dbReference>
<dbReference type="PROSITE" id="PS50106">
    <property type="entry name" value="PDZ"/>
    <property type="match status" value="1"/>
</dbReference>
<organism evidence="2 3">
    <name type="scientific">Flavihumibacter petaseus NBRC 106054</name>
    <dbReference type="NCBI Taxonomy" id="1220578"/>
    <lineage>
        <taxon>Bacteria</taxon>
        <taxon>Pseudomonadati</taxon>
        <taxon>Bacteroidota</taxon>
        <taxon>Chitinophagia</taxon>
        <taxon>Chitinophagales</taxon>
        <taxon>Chitinophagaceae</taxon>
        <taxon>Flavihumibacter</taxon>
    </lineage>
</organism>
<sequence>MCQSTFDANFITGSTISAKPDSVKQLHKLFPVFLFLAFALPTAAQEYFSQPPSQLITSFGFRVYSGGVVMVRARLDNFTDSLNFILDTGSGGISLDSSTVDRLKISSQPSDKTIRGIAGLKQVRFANNHTLYFPGLRVDSLNFHINDYEILTSVYGEQIDGIIGYSFFSRYIVKLDYDTSMLFVYTKGYMKYPKGGYLLRPSLTTIPVTNSRIKDEETSNSRFFFDTGAGLALLLTDDFVEDSLIFSKKKKIFTTQAEGLGGKTYMRLTTVKELRLGPYKFKNVPTYIFPDEYNVTNYPYLGGLIGNDLLRRFNVILNYERRDIYLMPNRHYRDQFDYAYTGLGFYYINGQVTVTDIMKGSPAEKAGFLEGDIIIAVNNNMTRNIQAYRNLLQQPGEKIKFLVVRQKDGDLEELYMKVGNILK</sequence>
<dbReference type="InterPro" id="IPR001478">
    <property type="entry name" value="PDZ"/>
</dbReference>
<dbReference type="AlphaFoldDB" id="A0A0E9MXI2"/>
<evidence type="ECO:0000313" key="3">
    <source>
        <dbReference type="Proteomes" id="UP000033121"/>
    </source>
</evidence>
<dbReference type="InterPro" id="IPR021109">
    <property type="entry name" value="Peptidase_aspartic_dom_sf"/>
</dbReference>
<protein>
    <recommendedName>
        <fullName evidence="1">PDZ domain-containing protein</fullName>
    </recommendedName>
</protein>
<gene>
    <name evidence="2" type="ORF">FPE01S_01_12260</name>
</gene>
<dbReference type="Proteomes" id="UP000033121">
    <property type="component" value="Unassembled WGS sequence"/>
</dbReference>
<dbReference type="SUPFAM" id="SSF50156">
    <property type="entry name" value="PDZ domain-like"/>
    <property type="match status" value="1"/>
</dbReference>
<dbReference type="InterPro" id="IPR034122">
    <property type="entry name" value="Retropepsin-like_bacterial"/>
</dbReference>
<dbReference type="STRING" id="1220578.FPE01S_01_12260"/>
<accession>A0A0E9MXI2</accession>
<proteinExistence type="predicted"/>
<evidence type="ECO:0000259" key="1">
    <source>
        <dbReference type="PROSITE" id="PS50106"/>
    </source>
</evidence>